<dbReference type="Gene3D" id="3.20.20.70">
    <property type="entry name" value="Aldolase class I"/>
    <property type="match status" value="1"/>
</dbReference>
<keyword evidence="3 8" id="KW-0479">Metal-binding</keyword>
<dbReference type="Proteomes" id="UP000422108">
    <property type="component" value="Chromosome"/>
</dbReference>
<comment type="catalytic activity">
    <reaction evidence="8">
        <text>6-carboxy-5,6,7,8-tetrahydropterin + H(+) = 7-carboxy-7-carbaguanine + NH4(+)</text>
        <dbReference type="Rhea" id="RHEA:27974"/>
        <dbReference type="ChEBI" id="CHEBI:15378"/>
        <dbReference type="ChEBI" id="CHEBI:28938"/>
        <dbReference type="ChEBI" id="CHEBI:61032"/>
        <dbReference type="ChEBI" id="CHEBI:61036"/>
        <dbReference type="EC" id="4.3.99.3"/>
    </reaction>
</comment>
<protein>
    <recommendedName>
        <fullName evidence="8">7-carboxy-7-deazaguanine synthase</fullName>
        <shortName evidence="8">CDG synthase</shortName>
        <ecNumber evidence="8">4.3.99.3</ecNumber>
    </recommendedName>
    <alternativeName>
        <fullName evidence="8">Queuosine biosynthesis protein QueE</fullName>
    </alternativeName>
</protein>
<evidence type="ECO:0000256" key="3">
    <source>
        <dbReference type="ARBA" id="ARBA00022723"/>
    </source>
</evidence>
<dbReference type="PANTHER" id="PTHR42836">
    <property type="entry name" value="7-CARBOXY-7-DEAZAGUANINE SYNTHASE"/>
    <property type="match status" value="1"/>
</dbReference>
<organism evidence="10 11">
    <name type="scientific">Desulfosarcina ovata subsp. ovata</name>
    <dbReference type="NCBI Taxonomy" id="2752305"/>
    <lineage>
        <taxon>Bacteria</taxon>
        <taxon>Pseudomonadati</taxon>
        <taxon>Thermodesulfobacteriota</taxon>
        <taxon>Desulfobacteria</taxon>
        <taxon>Desulfobacterales</taxon>
        <taxon>Desulfosarcinaceae</taxon>
        <taxon>Desulfosarcina</taxon>
    </lineage>
</organism>
<dbReference type="SFLD" id="SFLDS00029">
    <property type="entry name" value="Radical_SAM"/>
    <property type="match status" value="1"/>
</dbReference>
<keyword evidence="5 8" id="KW-0408">Iron</keyword>
<dbReference type="GO" id="GO:1904047">
    <property type="term" value="F:S-adenosyl-L-methionine binding"/>
    <property type="evidence" value="ECO:0007669"/>
    <property type="project" value="UniProtKB-UniRule"/>
</dbReference>
<dbReference type="UniPathway" id="UPA00391"/>
<evidence type="ECO:0000256" key="2">
    <source>
        <dbReference type="ARBA" id="ARBA00022691"/>
    </source>
</evidence>
<evidence type="ECO:0000259" key="9">
    <source>
        <dbReference type="PROSITE" id="PS51918"/>
    </source>
</evidence>
<gene>
    <name evidence="8 10" type="primary">queE</name>
    <name evidence="10" type="ORF">DSCOOX_07970</name>
</gene>
<evidence type="ECO:0000313" key="11">
    <source>
        <dbReference type="Proteomes" id="UP000422108"/>
    </source>
</evidence>
<feature type="domain" description="Radical SAM core" evidence="9">
    <location>
        <begin position="1"/>
        <end position="193"/>
    </location>
</feature>
<dbReference type="SUPFAM" id="SSF102114">
    <property type="entry name" value="Radical SAM enzymes"/>
    <property type="match status" value="1"/>
</dbReference>
<name>A0A5K8A564_9BACT</name>
<comment type="function">
    <text evidence="8">Catalyzes the complex heterocyclic radical-mediated conversion of 6-carboxy-5,6,7,8-tetrahydropterin (CPH4) to 7-carboxy-7-deazaguanine (CDG), a step common to the biosynthetic pathways of all 7-deazapurine-containing compounds.</text>
</comment>
<dbReference type="AlphaFoldDB" id="A0A5K8A564"/>
<feature type="binding site" evidence="8">
    <location>
        <position position="10"/>
    </location>
    <ligand>
        <name>substrate</name>
    </ligand>
</feature>
<keyword evidence="2 8" id="KW-0949">S-adenosyl-L-methionine</keyword>
<dbReference type="Pfam" id="PF04055">
    <property type="entry name" value="Radical_SAM"/>
    <property type="match status" value="1"/>
</dbReference>
<dbReference type="GO" id="GO:0008616">
    <property type="term" value="P:tRNA queuosine(34) biosynthetic process"/>
    <property type="evidence" value="ECO:0007669"/>
    <property type="project" value="UniProtKB-UniRule"/>
</dbReference>
<dbReference type="InterPro" id="IPR013785">
    <property type="entry name" value="Aldolase_TIM"/>
</dbReference>
<feature type="binding site" evidence="8">
    <location>
        <position position="55"/>
    </location>
    <ligand>
        <name>S-adenosyl-L-methionine</name>
        <dbReference type="ChEBI" id="CHEBI:59789"/>
    </ligand>
</feature>
<dbReference type="EC" id="4.3.99.3" evidence="8"/>
<comment type="cofactor">
    <cofactor evidence="8">
        <name>Mg(2+)</name>
        <dbReference type="ChEBI" id="CHEBI:18420"/>
    </cofactor>
</comment>
<dbReference type="CDD" id="cd01335">
    <property type="entry name" value="Radical_SAM"/>
    <property type="match status" value="1"/>
</dbReference>
<dbReference type="InterPro" id="IPR058240">
    <property type="entry name" value="rSAM_sf"/>
</dbReference>
<comment type="cofactor">
    <cofactor evidence="8">
        <name>[4Fe-4S] cluster</name>
        <dbReference type="ChEBI" id="CHEBI:49883"/>
    </cofactor>
    <text evidence="8">Binds 1 [4Fe-4S] cluster. The cluster is coordinated with 3 cysteines and an exchangeable S-adenosyl-L-methionine.</text>
</comment>
<sequence>MRERPCVFVRLTGCNLRCSYCDTQYAYSEGSAYDISTIIDKVRSYGCRLVEITGGEPLIQAETPDLIHALIAKGFQVLMETNGSLDIDKIDSACARIVDVKCPSSGEHEKNDLENLNRLTENDELKFVIGNQTDYEFARNILKTYKLVCPKNSKIHFSPVYGKIRPDLLAQWILADRLNVRLQLQLHKFIWDPNKRGV</sequence>
<dbReference type="GO" id="GO:0051539">
    <property type="term" value="F:4 iron, 4 sulfur cluster binding"/>
    <property type="evidence" value="ECO:0007669"/>
    <property type="project" value="UniProtKB-UniRule"/>
</dbReference>
<keyword evidence="1 8" id="KW-0004">4Fe-4S</keyword>
<feature type="binding site" evidence="8">
    <location>
        <position position="14"/>
    </location>
    <ligand>
        <name>[4Fe-4S] cluster</name>
        <dbReference type="ChEBI" id="CHEBI:49883"/>
        <note>4Fe-4S-S-AdoMet</note>
    </ligand>
</feature>
<proteinExistence type="inferred from homology"/>
<reference evidence="10 11" key="1">
    <citation type="submission" date="2019-11" db="EMBL/GenBank/DDBJ databases">
        <title>Comparative genomics of hydrocarbon-degrading Desulfosarcina strains.</title>
        <authorList>
            <person name="Watanabe M."/>
            <person name="Kojima H."/>
            <person name="Fukui M."/>
        </authorList>
    </citation>
    <scope>NUCLEOTIDE SEQUENCE [LARGE SCALE GENOMIC DNA]</scope>
    <source>
        <strain evidence="11">oXyS1</strain>
    </source>
</reference>
<feature type="binding site" evidence="8">
    <location>
        <begin position="20"/>
        <end position="22"/>
    </location>
    <ligand>
        <name>S-adenosyl-L-methionine</name>
        <dbReference type="ChEBI" id="CHEBI:59789"/>
    </ligand>
</feature>
<comment type="cofactor">
    <cofactor evidence="8">
        <name>S-adenosyl-L-methionine</name>
        <dbReference type="ChEBI" id="CHEBI:59789"/>
    </cofactor>
    <text evidence="8">Binds 1 S-adenosyl-L-methionine per subunit.</text>
</comment>
<keyword evidence="6 8" id="KW-0411">Iron-sulfur</keyword>
<dbReference type="PROSITE" id="PS51918">
    <property type="entry name" value="RADICAL_SAM"/>
    <property type="match status" value="1"/>
</dbReference>
<evidence type="ECO:0000256" key="8">
    <source>
        <dbReference type="HAMAP-Rule" id="MF_00917"/>
    </source>
</evidence>
<dbReference type="PIRSF" id="PIRSF000370">
    <property type="entry name" value="QueE"/>
    <property type="match status" value="1"/>
</dbReference>
<dbReference type="GO" id="GO:0016840">
    <property type="term" value="F:carbon-nitrogen lyase activity"/>
    <property type="evidence" value="ECO:0007669"/>
    <property type="project" value="UniProtKB-UniRule"/>
</dbReference>
<accession>A0A5K8A564</accession>
<evidence type="ECO:0000256" key="4">
    <source>
        <dbReference type="ARBA" id="ARBA00022842"/>
    </source>
</evidence>
<comment type="pathway">
    <text evidence="8">Purine metabolism; 7-cyano-7-deazaguanine biosynthesis.</text>
</comment>
<comment type="caution">
    <text evidence="8">Lacks conserved residue(s) required for the propagation of feature annotation.</text>
</comment>
<feature type="binding site" evidence="8">
    <location>
        <position position="53"/>
    </location>
    <ligand>
        <name>substrate</name>
    </ligand>
</feature>
<dbReference type="GO" id="GO:0000287">
    <property type="term" value="F:magnesium ion binding"/>
    <property type="evidence" value="ECO:0007669"/>
    <property type="project" value="UniProtKB-UniRule"/>
</dbReference>
<comment type="similarity">
    <text evidence="8">Belongs to the radical SAM superfamily. 7-carboxy-7-deazaguanine synthase family.</text>
</comment>
<evidence type="ECO:0000313" key="10">
    <source>
        <dbReference type="EMBL" id="BBO87617.1"/>
    </source>
</evidence>
<feature type="binding site" evidence="8">
    <location>
        <position position="21"/>
    </location>
    <ligand>
        <name>[4Fe-4S] cluster</name>
        <dbReference type="ChEBI" id="CHEBI:49883"/>
        <note>4Fe-4S-S-AdoMet</note>
    </ligand>
</feature>
<evidence type="ECO:0000256" key="1">
    <source>
        <dbReference type="ARBA" id="ARBA00022485"/>
    </source>
</evidence>
<dbReference type="EMBL" id="AP021879">
    <property type="protein sequence ID" value="BBO87617.1"/>
    <property type="molecule type" value="Genomic_DNA"/>
</dbReference>
<evidence type="ECO:0000256" key="7">
    <source>
        <dbReference type="ARBA" id="ARBA00023239"/>
    </source>
</evidence>
<evidence type="ECO:0000256" key="5">
    <source>
        <dbReference type="ARBA" id="ARBA00023004"/>
    </source>
</evidence>
<feature type="binding site" evidence="8">
    <location>
        <position position="23"/>
    </location>
    <ligand>
        <name>Mg(2+)</name>
        <dbReference type="ChEBI" id="CHEBI:18420"/>
    </ligand>
</feature>
<dbReference type="InterPro" id="IPR007197">
    <property type="entry name" value="rSAM"/>
</dbReference>
<dbReference type="HAMAP" id="MF_00917">
    <property type="entry name" value="QueE"/>
    <property type="match status" value="1"/>
</dbReference>
<keyword evidence="7 8" id="KW-0456">Lyase</keyword>
<keyword evidence="8" id="KW-0671">Queuosine biosynthesis</keyword>
<keyword evidence="11" id="KW-1185">Reference proteome</keyword>
<dbReference type="PANTHER" id="PTHR42836:SF1">
    <property type="entry name" value="7-CARBOXY-7-DEAZAGUANINE SYNTHASE"/>
    <property type="match status" value="1"/>
</dbReference>
<dbReference type="InterPro" id="IPR024924">
    <property type="entry name" value="7-CO-7-deazaguanine_synth-like"/>
</dbReference>
<dbReference type="RefSeq" id="WP_231716929.1">
    <property type="nucleotide sequence ID" value="NZ_AP021879.1"/>
</dbReference>
<evidence type="ECO:0000256" key="6">
    <source>
        <dbReference type="ARBA" id="ARBA00023014"/>
    </source>
</evidence>
<comment type="subunit">
    <text evidence="8">Homodimer.</text>
</comment>
<feature type="binding site" evidence="8">
    <location>
        <position position="18"/>
    </location>
    <ligand>
        <name>[4Fe-4S] cluster</name>
        <dbReference type="ChEBI" id="CHEBI:49883"/>
        <note>4Fe-4S-S-AdoMet</note>
    </ligand>
</feature>
<keyword evidence="4 8" id="KW-0460">Magnesium</keyword>